<evidence type="ECO:0000313" key="5">
    <source>
        <dbReference type="Proteomes" id="UP000252419"/>
    </source>
</evidence>
<evidence type="ECO:0000259" key="3">
    <source>
        <dbReference type="Pfam" id="PF00685"/>
    </source>
</evidence>
<organism evidence="4 5">
    <name type="scientific">Thalassospira xianhensis MCCC 1A02616</name>
    <dbReference type="NCBI Taxonomy" id="1177929"/>
    <lineage>
        <taxon>Bacteria</taxon>
        <taxon>Pseudomonadati</taxon>
        <taxon>Pseudomonadota</taxon>
        <taxon>Alphaproteobacteria</taxon>
        <taxon>Rhodospirillales</taxon>
        <taxon>Thalassospiraceae</taxon>
        <taxon>Thalassospira</taxon>
    </lineage>
</organism>
<name>A0A367U9H9_9PROT</name>
<evidence type="ECO:0000313" key="4">
    <source>
        <dbReference type="EMBL" id="RCK03944.1"/>
    </source>
</evidence>
<dbReference type="RefSeq" id="WP_114123717.1">
    <property type="nucleotide sequence ID" value="NZ_JPWA01000042.1"/>
</dbReference>
<dbReference type="EMBL" id="JPWA01000042">
    <property type="protein sequence ID" value="RCK03944.1"/>
    <property type="molecule type" value="Genomic_DNA"/>
</dbReference>
<evidence type="ECO:0000256" key="2">
    <source>
        <dbReference type="ARBA" id="ARBA00023180"/>
    </source>
</evidence>
<dbReference type="GO" id="GO:0008146">
    <property type="term" value="F:sulfotransferase activity"/>
    <property type="evidence" value="ECO:0007669"/>
    <property type="project" value="InterPro"/>
</dbReference>
<keyword evidence="5" id="KW-1185">Reference proteome</keyword>
<dbReference type="InterPro" id="IPR000863">
    <property type="entry name" value="Sulfotransferase_dom"/>
</dbReference>
<reference evidence="4 5" key="1">
    <citation type="submission" date="2014-07" db="EMBL/GenBank/DDBJ databases">
        <title>Draft genome sequence of Thalassospira xianhensis P-4 (MCCC 1A02616).</title>
        <authorList>
            <person name="Lai Q."/>
            <person name="Shao Z."/>
        </authorList>
    </citation>
    <scope>NUCLEOTIDE SEQUENCE [LARGE SCALE GENOMIC DNA]</scope>
    <source>
        <strain evidence="4 5">MCCC 1A02616</strain>
    </source>
</reference>
<dbReference type="Gene3D" id="3.40.50.300">
    <property type="entry name" value="P-loop containing nucleotide triphosphate hydrolases"/>
    <property type="match status" value="1"/>
</dbReference>
<protein>
    <recommendedName>
        <fullName evidence="3">Sulfotransferase domain-containing protein</fullName>
    </recommendedName>
</protein>
<evidence type="ECO:0000256" key="1">
    <source>
        <dbReference type="ARBA" id="ARBA00022679"/>
    </source>
</evidence>
<dbReference type="SUPFAM" id="SSF52540">
    <property type="entry name" value="P-loop containing nucleoside triphosphate hydrolases"/>
    <property type="match status" value="1"/>
</dbReference>
<keyword evidence="1" id="KW-0808">Transferase</keyword>
<proteinExistence type="predicted"/>
<feature type="domain" description="Sulfotransferase" evidence="3">
    <location>
        <begin position="4"/>
        <end position="205"/>
    </location>
</feature>
<sequence length="306" mass="35758">MKKPNFFIIGAPKCGTTSMAKWLSEHPEIFIPPEKELHFFCFDFPHHDKYWKKNFDEYEKFFSKADQQHIAVGEASTHYWGSSVAIGEILSYAPNAKFIAMLRAPHEMAVSLHEQAIWGLQEDQEDFATAWRLQIDITQGIKPPKSYKNPYLVQYAEWCNLGTKVENLLKLVPKEKCHFIFIDDMKKNPRSVYLSLLDFLNVPDDGRTKFPIYNSAKKHKSLKLARTVRALQQLRNNIGFNPLRGMGILTSIREFNKVEKPRTPISAEMQEELISFFRPEVRKLEQLLDRDLSHWLQSNERKLSQQ</sequence>
<dbReference type="InterPro" id="IPR027417">
    <property type="entry name" value="P-loop_NTPase"/>
</dbReference>
<dbReference type="PANTHER" id="PTHR10605">
    <property type="entry name" value="HEPARAN SULFATE SULFOTRANSFERASE"/>
    <property type="match status" value="1"/>
</dbReference>
<dbReference type="InterPro" id="IPR037359">
    <property type="entry name" value="NST/OST"/>
</dbReference>
<dbReference type="PANTHER" id="PTHR10605:SF56">
    <property type="entry name" value="BIFUNCTIONAL HEPARAN SULFATE N-DEACETYLASE_N-SULFOTRANSFERASE"/>
    <property type="match status" value="1"/>
</dbReference>
<dbReference type="Proteomes" id="UP000252419">
    <property type="component" value="Unassembled WGS sequence"/>
</dbReference>
<comment type="caution">
    <text evidence="4">The sequence shown here is derived from an EMBL/GenBank/DDBJ whole genome shotgun (WGS) entry which is preliminary data.</text>
</comment>
<keyword evidence="2" id="KW-0325">Glycoprotein</keyword>
<gene>
    <name evidence="4" type="ORF">TH5_22705</name>
</gene>
<dbReference type="Pfam" id="PF00685">
    <property type="entry name" value="Sulfotransfer_1"/>
    <property type="match status" value="1"/>
</dbReference>
<accession>A0A367U9H9</accession>
<dbReference type="AlphaFoldDB" id="A0A367U9H9"/>